<name>A0A1X7KR89_9SPHI</name>
<proteinExistence type="predicted"/>
<dbReference type="Gene3D" id="2.60.40.1120">
    <property type="entry name" value="Carboxypeptidase-like, regulatory domain"/>
    <property type="match status" value="1"/>
</dbReference>
<comment type="subcellular location">
    <subcellularLocation>
        <location evidence="1">Cell outer membrane</location>
    </subcellularLocation>
</comment>
<dbReference type="Pfam" id="PF07715">
    <property type="entry name" value="Plug"/>
    <property type="match status" value="1"/>
</dbReference>
<evidence type="ECO:0000313" key="4">
    <source>
        <dbReference type="EMBL" id="SMG43764.1"/>
    </source>
</evidence>
<dbReference type="OrthoDB" id="1094723at2"/>
<dbReference type="Pfam" id="PF13715">
    <property type="entry name" value="CarbopepD_reg_2"/>
    <property type="match status" value="1"/>
</dbReference>
<dbReference type="EMBL" id="FXAU01000006">
    <property type="protein sequence ID" value="SMG43764.1"/>
    <property type="molecule type" value="Genomic_DNA"/>
</dbReference>
<reference evidence="4 5" key="1">
    <citation type="submission" date="2017-04" db="EMBL/GenBank/DDBJ databases">
        <authorList>
            <person name="Afonso C.L."/>
            <person name="Miller P.J."/>
            <person name="Scott M.A."/>
            <person name="Spackman E."/>
            <person name="Goraichik I."/>
            <person name="Dimitrov K.M."/>
            <person name="Suarez D.L."/>
            <person name="Swayne D.E."/>
        </authorList>
    </citation>
    <scope>NUCLEOTIDE SEQUENCE [LARGE SCALE GENOMIC DNA]</scope>
    <source>
        <strain evidence="4 5">DSM 22418</strain>
    </source>
</reference>
<dbReference type="InterPro" id="IPR036942">
    <property type="entry name" value="Beta-barrel_TonB_sf"/>
</dbReference>
<dbReference type="InterPro" id="IPR008969">
    <property type="entry name" value="CarboxyPept-like_regulatory"/>
</dbReference>
<dbReference type="InterPro" id="IPR023997">
    <property type="entry name" value="TonB-dep_OMP_SusC/RagA_CS"/>
</dbReference>
<dbReference type="GO" id="GO:0009279">
    <property type="term" value="C:cell outer membrane"/>
    <property type="evidence" value="ECO:0007669"/>
    <property type="project" value="UniProtKB-SubCell"/>
</dbReference>
<keyword evidence="3" id="KW-0998">Cell outer membrane</keyword>
<protein>
    <submittedName>
        <fullName evidence="4">TonB-linked outer membrane protein, SusC/RagA family</fullName>
    </submittedName>
</protein>
<dbReference type="Gene3D" id="2.40.170.20">
    <property type="entry name" value="TonB-dependent receptor, beta-barrel domain"/>
    <property type="match status" value="1"/>
</dbReference>
<keyword evidence="5" id="KW-1185">Reference proteome</keyword>
<evidence type="ECO:0000313" key="5">
    <source>
        <dbReference type="Proteomes" id="UP000192980"/>
    </source>
</evidence>
<evidence type="ECO:0000256" key="1">
    <source>
        <dbReference type="ARBA" id="ARBA00004442"/>
    </source>
</evidence>
<dbReference type="NCBIfam" id="TIGR04057">
    <property type="entry name" value="SusC_RagA_signa"/>
    <property type="match status" value="1"/>
</dbReference>
<keyword evidence="2" id="KW-0472">Membrane</keyword>
<dbReference type="STRING" id="561061.SAMN05660862_3118"/>
<dbReference type="InterPro" id="IPR037066">
    <property type="entry name" value="Plug_dom_sf"/>
</dbReference>
<accession>A0A1X7KR89</accession>
<evidence type="ECO:0000256" key="3">
    <source>
        <dbReference type="ARBA" id="ARBA00023237"/>
    </source>
</evidence>
<dbReference type="Proteomes" id="UP000192980">
    <property type="component" value="Unassembled WGS sequence"/>
</dbReference>
<dbReference type="RefSeq" id="WP_085473822.1">
    <property type="nucleotide sequence ID" value="NZ_CP038029.1"/>
</dbReference>
<dbReference type="NCBIfam" id="TIGR04056">
    <property type="entry name" value="OMP_RagA_SusC"/>
    <property type="match status" value="1"/>
</dbReference>
<dbReference type="InterPro" id="IPR012910">
    <property type="entry name" value="Plug_dom"/>
</dbReference>
<dbReference type="SUPFAM" id="SSF49464">
    <property type="entry name" value="Carboxypeptidase regulatory domain-like"/>
    <property type="match status" value="1"/>
</dbReference>
<sequence>MKITLKKRYAKGLAVAAFSRTGRCMMTPKKQTRTPFQSALRSTLMKLNLIASLLVIGLLQVHGNSYGQNIKIKRQNASFEGILKEMEKQSGYMFFYKKAEVSTVKNLQVDFNNTPFKTALNELLKDNNFEYDFFDQAVVIKKSEKSNTSEPTVVKQQRILGRVMDKDGKGISGASIRMKSDPQAATSSGEDGDFSLPVTASNKTFIVSYVGYGTVEFVADPKKEPIKVVLVKTDQELEAIVVSTGLVTRNKESFTGATASFTGAELKQVGNTNVIQTLKTLDPSFILMENNLMGSNPNGLPQIEIRGKTSIPGQSMNDLYGMDPNQPLFILNGFETTLRTVVDLDINRILSVTILKDAASTAMYGARASNGVIVIQTIRPTPGPLRITYNNDMNFEVPDLSVYNMMNAAEKLEFERLAGRYHTSNLTWKLTLDELYNKHLTDVMRGVDTYWLKEPLRDFGFTNNSSIYVDGGAEAFSYGASFNYKRQNGVMKESNRDSWTGTVSLIYKKDNFTFDNETFIRGYQGQESPYGAFSTWVNTNPYFEKNTTDPFLERAINSQNSYVYTLNPMYEASLYSYDRNKNVEIQNNMRFTYKINDRFNWITGLQVMKGFTTSELFRDPRSNDFVNVIETQKGTYRQGKVDNDSYNFNTMLTYNHIIAQLHSITANFRVEAAQRKSGSFVTDLEGFPIGSDGNPRYAYSYKNNSSPSAAKNTYRTLNGLFAVNYAYNSRYLFDFSYRVDGSTAYGSENQYSPFWSTGIGWNLHQEDFLKEHPWINKLKLSANVGITGNQNYGSVSSFRTYDYGSNSYYNSFGNTIALSSIGFPDLKPQATKQYNFAADFSLFNKRFNAWVNYYIKDTDPLVVSSNRPSSTGVPRSPINAGNLVVKGIEARVDYTIKQNEDRSFVWKVNATANHYKDQYRNFGGALAALNGEEALNKTLIRYADGNSSTAIWAKKSMGIDPLTGREVFFTGEGQYTFDPTKAEVMNVGNTIPNFESVFSTSVYYKGFNFGVYFRWRNGADIFNTALYDKVENISFTNIVRNQDKRALYDRWKNPGDIASFVSIRQTNSLSDPSSRFVQRENVLSGESLNFGYTFSQQAWLQALKVKSLNVTGYLNEFFRASTVLRERGISYPFARSGSLSIRASF</sequence>
<dbReference type="SUPFAM" id="SSF56935">
    <property type="entry name" value="Porins"/>
    <property type="match status" value="1"/>
</dbReference>
<gene>
    <name evidence="4" type="ORF">SAMN05660862_3118</name>
</gene>
<dbReference type="Gene3D" id="2.170.130.10">
    <property type="entry name" value="TonB-dependent receptor, plug domain"/>
    <property type="match status" value="1"/>
</dbReference>
<evidence type="ECO:0000256" key="2">
    <source>
        <dbReference type="ARBA" id="ARBA00023136"/>
    </source>
</evidence>
<organism evidence="4 5">
    <name type="scientific">Sphingobacterium psychroaquaticum</name>
    <dbReference type="NCBI Taxonomy" id="561061"/>
    <lineage>
        <taxon>Bacteria</taxon>
        <taxon>Pseudomonadati</taxon>
        <taxon>Bacteroidota</taxon>
        <taxon>Sphingobacteriia</taxon>
        <taxon>Sphingobacteriales</taxon>
        <taxon>Sphingobacteriaceae</taxon>
        <taxon>Sphingobacterium</taxon>
    </lineage>
</organism>
<dbReference type="InterPro" id="IPR023996">
    <property type="entry name" value="TonB-dep_OMP_SusC/RagA"/>
</dbReference>
<dbReference type="AlphaFoldDB" id="A0A1X7KR89"/>